<proteinExistence type="predicted"/>
<dbReference type="InterPro" id="IPR050484">
    <property type="entry name" value="Transf_Hexapept/Carb_Anhydrase"/>
</dbReference>
<dbReference type="STRING" id="1742973.COMA2_140116"/>
<evidence type="ECO:0000313" key="1">
    <source>
        <dbReference type="EMBL" id="CUS33866.1"/>
    </source>
</evidence>
<protein>
    <recommendedName>
        <fullName evidence="3">Protein YrdA</fullName>
    </recommendedName>
</protein>
<dbReference type="CDD" id="cd04645">
    <property type="entry name" value="LbH_gamma_CA_like"/>
    <property type="match status" value="1"/>
</dbReference>
<dbReference type="PANTHER" id="PTHR13061:SF29">
    <property type="entry name" value="GAMMA CARBONIC ANHYDRASE-LIKE 1, MITOCHONDRIAL-RELATED"/>
    <property type="match status" value="1"/>
</dbReference>
<organism evidence="1 2">
    <name type="scientific">Candidatus Nitrospira nitrificans</name>
    <dbReference type="NCBI Taxonomy" id="1742973"/>
    <lineage>
        <taxon>Bacteria</taxon>
        <taxon>Pseudomonadati</taxon>
        <taxon>Nitrospirota</taxon>
        <taxon>Nitrospiria</taxon>
        <taxon>Nitrospirales</taxon>
        <taxon>Nitrospiraceae</taxon>
        <taxon>Nitrospira</taxon>
    </lineage>
</organism>
<evidence type="ECO:0000313" key="2">
    <source>
        <dbReference type="Proteomes" id="UP000198736"/>
    </source>
</evidence>
<dbReference type="AlphaFoldDB" id="A0A0S4LAQ8"/>
<accession>A0A0S4LAQ8</accession>
<dbReference type="SUPFAM" id="SSF51161">
    <property type="entry name" value="Trimeric LpxA-like enzymes"/>
    <property type="match status" value="1"/>
</dbReference>
<sequence>MEAVYGTVKKPVNETLVNPCERRPTSPRVLLMIRTFQGIKPTIPKSCFIEDTAVVIGDVIMGEHCSVWFNAVIRGDVNYIRIGDRTNVQDLCMLHVTHDTHPLIIGNEVTIGHNVVLHGCTIQSRVLVGMGAIIMDGAVIGEDSVVGAGALVVEGTIVPPKSLILGAPAKVKRPVTEKELAWIKESAENYVKYARQYMGDSAKKTGFEL</sequence>
<dbReference type="Proteomes" id="UP000198736">
    <property type="component" value="Unassembled WGS sequence"/>
</dbReference>
<reference evidence="2" key="1">
    <citation type="submission" date="2015-10" db="EMBL/GenBank/DDBJ databases">
        <authorList>
            <person name="Luecker S."/>
            <person name="Luecker S."/>
        </authorList>
    </citation>
    <scope>NUCLEOTIDE SEQUENCE [LARGE SCALE GENOMIC DNA]</scope>
</reference>
<dbReference type="InterPro" id="IPR047324">
    <property type="entry name" value="LbH_gamma_CA-like"/>
</dbReference>
<keyword evidence="2" id="KW-1185">Reference proteome</keyword>
<evidence type="ECO:0008006" key="3">
    <source>
        <dbReference type="Google" id="ProtNLM"/>
    </source>
</evidence>
<gene>
    <name evidence="1" type="primary">yrdA</name>
    <name evidence="1" type="ORF">COMA2_140116</name>
</gene>
<dbReference type="Gene3D" id="2.160.10.10">
    <property type="entry name" value="Hexapeptide repeat proteins"/>
    <property type="match status" value="1"/>
</dbReference>
<dbReference type="Pfam" id="PF00132">
    <property type="entry name" value="Hexapep"/>
    <property type="match status" value="2"/>
</dbReference>
<dbReference type="InterPro" id="IPR011004">
    <property type="entry name" value="Trimer_LpxA-like_sf"/>
</dbReference>
<dbReference type="PANTHER" id="PTHR13061">
    <property type="entry name" value="DYNACTIN SUBUNIT P25"/>
    <property type="match status" value="1"/>
</dbReference>
<dbReference type="EMBL" id="CZPZ01000006">
    <property type="protein sequence ID" value="CUS33866.1"/>
    <property type="molecule type" value="Genomic_DNA"/>
</dbReference>
<dbReference type="InterPro" id="IPR001451">
    <property type="entry name" value="Hexapep"/>
</dbReference>
<name>A0A0S4LAQ8_9BACT</name>